<feature type="domain" description="Sensor protein KdpD transmembrane" evidence="12">
    <location>
        <begin position="5"/>
        <end position="106"/>
    </location>
</feature>
<dbReference type="RefSeq" id="WP_221026618.1">
    <property type="nucleotide sequence ID" value="NZ_JAIEZQ010000003.1"/>
</dbReference>
<evidence type="ECO:0000259" key="12">
    <source>
        <dbReference type="Pfam" id="PF13493"/>
    </source>
</evidence>
<keyword evidence="10" id="KW-0472">Membrane</keyword>
<dbReference type="InterPro" id="IPR025201">
    <property type="entry name" value="KdpD_TM"/>
</dbReference>
<evidence type="ECO:0000256" key="11">
    <source>
        <dbReference type="SAM" id="MobiDB-lite"/>
    </source>
</evidence>
<keyword evidence="6" id="KW-0418">Kinase</keyword>
<feature type="compositionally biased region" description="Basic and acidic residues" evidence="11">
    <location>
        <begin position="130"/>
        <end position="157"/>
    </location>
</feature>
<evidence type="ECO:0000256" key="5">
    <source>
        <dbReference type="ARBA" id="ARBA00022741"/>
    </source>
</evidence>
<dbReference type="EMBL" id="JAIEZQ010000003">
    <property type="protein sequence ID" value="MBY9076839.1"/>
    <property type="molecule type" value="Genomic_DNA"/>
</dbReference>
<keyword evidence="7" id="KW-0067">ATP-binding</keyword>
<dbReference type="Gene3D" id="1.20.120.620">
    <property type="entry name" value="Backbone structure of the membrane domain of e. Coli histidine kinase receptor kdpd"/>
    <property type="match status" value="1"/>
</dbReference>
<comment type="subcellular location">
    <subcellularLocation>
        <location evidence="1">Membrane</location>
        <topology evidence="1">Multi-pass membrane protein</topology>
    </subcellularLocation>
</comment>
<evidence type="ECO:0000256" key="9">
    <source>
        <dbReference type="ARBA" id="ARBA00023012"/>
    </source>
</evidence>
<evidence type="ECO:0000256" key="6">
    <source>
        <dbReference type="ARBA" id="ARBA00022777"/>
    </source>
</evidence>
<proteinExistence type="predicted"/>
<keyword evidence="8" id="KW-1133">Transmembrane helix</keyword>
<evidence type="ECO:0000313" key="13">
    <source>
        <dbReference type="EMBL" id="MBY9076839.1"/>
    </source>
</evidence>
<sequence>MRVGAVLAPLLVCAAMSLRREAFTNSTAVLVLATVIVAVASACDRYAGVLAAVSSGAWFDFFLTEPYLRFTIDDPDDIGDMVLLVVIGLAVTEIALWDEREQARASGRTGPPRRRPRHRRAGARPARLGRRPDRPGHRADHRDAGGHPDALRRRTGP</sequence>
<evidence type="ECO:0000256" key="2">
    <source>
        <dbReference type="ARBA" id="ARBA00022553"/>
    </source>
</evidence>
<evidence type="ECO:0000256" key="10">
    <source>
        <dbReference type="ARBA" id="ARBA00023136"/>
    </source>
</evidence>
<evidence type="ECO:0000256" key="1">
    <source>
        <dbReference type="ARBA" id="ARBA00004141"/>
    </source>
</evidence>
<keyword evidence="5" id="KW-0547">Nucleotide-binding</keyword>
<evidence type="ECO:0000256" key="4">
    <source>
        <dbReference type="ARBA" id="ARBA00022692"/>
    </source>
</evidence>
<keyword evidence="9" id="KW-0902">Two-component regulatory system</keyword>
<keyword evidence="2" id="KW-0597">Phosphoprotein</keyword>
<gene>
    <name evidence="13" type="ORF">K1X13_18570</name>
</gene>
<dbReference type="Proteomes" id="UP000754710">
    <property type="component" value="Unassembled WGS sequence"/>
</dbReference>
<keyword evidence="14" id="KW-1185">Reference proteome</keyword>
<protein>
    <submittedName>
        <fullName evidence="13">DUF4118 domain-containing protein</fullName>
    </submittedName>
</protein>
<organism evidence="13 14">
    <name type="scientific">Nocardioides jiangsuensis</name>
    <dbReference type="NCBI Taxonomy" id="2866161"/>
    <lineage>
        <taxon>Bacteria</taxon>
        <taxon>Bacillati</taxon>
        <taxon>Actinomycetota</taxon>
        <taxon>Actinomycetes</taxon>
        <taxon>Propionibacteriales</taxon>
        <taxon>Nocardioidaceae</taxon>
        <taxon>Nocardioides</taxon>
    </lineage>
</organism>
<reference evidence="13 14" key="1">
    <citation type="submission" date="2021-08" db="EMBL/GenBank/DDBJ databases">
        <title>Nocardioides bacterium WL0053 sp. nov., isolated from the sediment.</title>
        <authorList>
            <person name="Wang L."/>
            <person name="Zhang D."/>
            <person name="Zhang A."/>
        </authorList>
    </citation>
    <scope>NUCLEOTIDE SEQUENCE [LARGE SCALE GENOMIC DNA]</scope>
    <source>
        <strain evidence="13 14">WL0053</strain>
    </source>
</reference>
<evidence type="ECO:0000313" key="14">
    <source>
        <dbReference type="Proteomes" id="UP000754710"/>
    </source>
</evidence>
<keyword evidence="3" id="KW-0808">Transferase</keyword>
<feature type="region of interest" description="Disordered" evidence="11">
    <location>
        <begin position="101"/>
        <end position="157"/>
    </location>
</feature>
<evidence type="ECO:0000256" key="8">
    <source>
        <dbReference type="ARBA" id="ARBA00022989"/>
    </source>
</evidence>
<comment type="caution">
    <text evidence="13">The sequence shown here is derived from an EMBL/GenBank/DDBJ whole genome shotgun (WGS) entry which is preliminary data.</text>
</comment>
<evidence type="ECO:0000256" key="7">
    <source>
        <dbReference type="ARBA" id="ARBA00022840"/>
    </source>
</evidence>
<accession>A0ABS7RQR3</accession>
<dbReference type="InterPro" id="IPR038318">
    <property type="entry name" value="KdpD_sf"/>
</dbReference>
<feature type="compositionally biased region" description="Basic residues" evidence="11">
    <location>
        <begin position="111"/>
        <end position="122"/>
    </location>
</feature>
<keyword evidence="4" id="KW-0812">Transmembrane</keyword>
<dbReference type="Pfam" id="PF13493">
    <property type="entry name" value="DUF4118"/>
    <property type="match status" value="1"/>
</dbReference>
<name>A0ABS7RQR3_9ACTN</name>
<evidence type="ECO:0000256" key="3">
    <source>
        <dbReference type="ARBA" id="ARBA00022679"/>
    </source>
</evidence>